<dbReference type="Pfam" id="PF00135">
    <property type="entry name" value="COesterase"/>
    <property type="match status" value="1"/>
</dbReference>
<evidence type="ECO:0000256" key="12">
    <source>
        <dbReference type="ARBA" id="ARBA00023157"/>
    </source>
</evidence>
<evidence type="ECO:0000256" key="10">
    <source>
        <dbReference type="ARBA" id="ARBA00022737"/>
    </source>
</evidence>
<keyword evidence="10" id="KW-0677">Repeat</keyword>
<evidence type="ECO:0000313" key="17">
    <source>
        <dbReference type="Ensembl" id="ENSPMAP00000001344.1"/>
    </source>
</evidence>
<feature type="domain" description="Thyroglobulin type-1" evidence="16">
    <location>
        <begin position="61"/>
        <end position="127"/>
    </location>
</feature>
<dbReference type="Gene3D" id="2.10.50.10">
    <property type="entry name" value="Tumor Necrosis Factor Receptor, subunit A, domain 2"/>
    <property type="match status" value="1"/>
</dbReference>
<sequence>CELLRQQAMEDGRLHVPQCSPHGAFRPLQCDAAGEPCWCVDAAGEELPGTRRAEGPPPSCLSFCQLHRQRVLLSGYLNGTRALHLPQCTQDGRYRPAQVDSSGQGWCVDADGMEVYGTRQLGAPLSCPSPCQVSVRRAVRASTPGSPPPQCDRDEQRVLATQCQLIGTAGRSTLSLLDAFSMHPEAFRSLAEFRARLPGVHAYCYCADPQGRELPETGDRGVRSFLFVAYFSGHGLNHEVVGSVLGKTRHEKFLKVQDRLPGHIVRPTVCEVERSLAERLGGRGFAPVCSQDGSYIPTQCHGPTCWCVDTRGDEVFGSRVRDSVPNCGSSSSPCQLERQLALSHLFLGPSAPFIDDLISALPRDGSVSFSESPSQEMQHELWLHWRALREQLLDGGLGEILSQASRLFPASGQASRLLGDLVGGIFHTQELALTAAGANVQPGRIAEMLFGDRFLKNLKFFNFTGAVGGRGTFNFSKVFGQVGLTGMYDGANFEELARLFAPGEDSYLTRGSSNFSRESFNFDQSIDDPFARATNLERNRNVLGFVVTLLEDARFYGLVRDITPLIGLSGGDVGLNALTFLRMAEEDRPTQNAADAADGPPASRPFVARCGEDGGAYEPVQCHGAACWCVDAHGREIAGTRAVGGAPPRCPSACEGERARALLARRGRPVGTPLFVPECDGAGDYRPVQCSGDRCFCVGAGGAEVPGTGRPLGDPVTCPTPCQAAAASELLQQLRHLGPVLRGDAPSSLPPLYVPRCDARGGWRPVQCDGAGQQIREFVDAWTKDEGNASKATLSDLRELLARVRGAGGGGGGGGKGLRSFLSFLYDSGRQDMFPELSLYPSLRGPPEVLNFSGSSGRFLRNPEVVWKILTENASFVYTGDYAEFSGRYADFESRLCWCVDAAGHEIDGTRTVSPGQLPKCPGACHLAAADVNRYLQQADLLIGSAGASSAGEGVAFGRGLAFTEDELLGSPLGLGDVKGEVAAVLAGGTGYAVRLAAQAAMHFHWRRRFFGPGTIGEGVFNGFDPYMPQCTEPGGWEPAQCVVRAGAGFCWCVDAAGEFVAGSLVARPRRRPQCATPCQRARAEALLTGWKSLGSVENGSSIEVLTKHTPACTPSRKYKKCHYLLRPNWWPSPSYSYTPTHPSPTTNAESPSLCELRRRQALLRNAGLGSVPECDSRGDYAARQCADGTCWCAGAGGEEIPDTRRHAGEPGVVCHEPRCELPQDERRAGRWALVCEDGAAATAAAGLQRCLLACLRGFAHTLDGAGHDGGAPREFQCNATSGEWIGSSPQPDACQEIHPWQAVQLSISFTLRFPEEKMCNPEYEGLLESFNSFLLADLTARGFCHLSNGVGSDAVAVCDAASVRVRCQDALRLLVNVTWRSSLSRLPVQSYPDLHNIERAFVAHAQRFAQLLDDRGYRLALNGRDYSSEGAARFRKDELYDTSPAFRVACEPGYVRIAQGCAACPRGSLWRDGGCALCPADHYQDEAGQTACTPCPADTGTLTAGAAAAFQCRTPCEREALRRGQLGAGERLELYCDPEGLYEGEKPAKGGQDEVRRMFEEVPSEDLVLGAVDAVALRIRTETGPVQEVEPRCLQECLKEERCDFFVFSTQGDVSSCHFYNGSRESYQCEKAPEEKSALGISLCVVFIAIKCFVRGVGFHVSSASGRFYFHAGHELPSWDGQLYRPTGFGNAASGAYRTLALPAGTTTLPDAHLYCRSACSAQACCDGFLLKELPPGVLVCALLSGPTVLTCRAPWWPRTADEYGDGECSGLRVHKPSRTFGFSLGGVHYNASNPPSAVASTAAAAAAASQVIYLWAGSEAGSRDVCLHTKAYTPQPGEPAGAADVSGRFSTLRPEEVTLQPEMRVAQQNFWLFRRAFSPPQQATSWCLRRCRRDALCKAAAVGDGPAGWLECLLYPDTQSCGTSQELLERPARAPSCASLLPRIDGTLYRKRDGAEGPVRRLYRRTAFRSEIGVLLRSVANLTGMALSDGFSRCERTCDEDPCCEGFAFLRRALSSAGEALLQCATHTGPGVQLCGRESPMGATFGCPPPGVDTASSLFGWYRAQARSSPQTAQLCPAVTLPPAPTKGAADGFQSLDVSTAAVDPTISAFDVVVLLGPGAGGSPRAAPPSDEWCLAVCQRSPWCASVGVRHLGDSTRCVLHAETLACGYGARGGRHCRLGVLEPPARLYRKKAPSPGGGQGPVRPVVPLGSGQLQGASRTVEVDSQVKVIDVFLGVPYAAPPLDANRFSGPQPPRPLAVNETWDADRYKTRPDCLQPDGQRGTSLSEDCLYLNIFVPKVKPHNASVLVFFHGGDNSFGGSAQGPLDPSYLAALGDIIVVTANYRLGLFGFLSTGDEAAAGNWGLLDQQAALRWVRDHAALFGGSAGAVTVAGDRSSADNVGLHLVAPGSRGLFQRAILMGGSVLSPSAVQLDSATARSQAASLAQLVGCGHSSSEYLVRCLRDRSALALNAAQ</sequence>
<keyword evidence="6" id="KW-0765">Sulfation</keyword>
<dbReference type="PROSITE" id="PS00941">
    <property type="entry name" value="CARBOXYLESTERASE_B_2"/>
    <property type="match status" value="1"/>
</dbReference>
<dbReference type="Pfam" id="PF07699">
    <property type="entry name" value="Ephrin_rec_like"/>
    <property type="match status" value="1"/>
</dbReference>
<dbReference type="InterPro" id="IPR036857">
    <property type="entry name" value="Thyroglobulin_1_sf"/>
</dbReference>
<feature type="domain" description="Thyroglobulin type-1" evidence="16">
    <location>
        <begin position="1"/>
        <end position="60"/>
    </location>
</feature>
<feature type="domain" description="Thyroglobulin type-1" evidence="16">
    <location>
        <begin position="587"/>
        <end position="650"/>
    </location>
</feature>
<evidence type="ECO:0000256" key="7">
    <source>
        <dbReference type="ARBA" id="ARBA00022653"/>
    </source>
</evidence>
<feature type="domain" description="Thyroglobulin type-1" evidence="16">
    <location>
        <begin position="267"/>
        <end position="327"/>
    </location>
</feature>
<keyword evidence="13" id="KW-0325">Glycoprotein</keyword>
<reference evidence="17" key="2">
    <citation type="submission" date="2025-09" db="UniProtKB">
        <authorList>
            <consortium name="Ensembl"/>
        </authorList>
    </citation>
    <scope>IDENTIFICATION</scope>
</reference>
<reference evidence="17" key="1">
    <citation type="submission" date="2025-08" db="UniProtKB">
        <authorList>
            <consortium name="Ensembl"/>
        </authorList>
    </citation>
    <scope>IDENTIFICATION</scope>
</reference>
<evidence type="ECO:0000256" key="1">
    <source>
        <dbReference type="ARBA" id="ARBA00004613"/>
    </source>
</evidence>
<dbReference type="GO" id="GO:0005179">
    <property type="term" value="F:hormone activity"/>
    <property type="evidence" value="ECO:0007669"/>
    <property type="project" value="UniProtKB-KW"/>
</dbReference>
<feature type="domain" description="Thyroglobulin type-1" evidence="16">
    <location>
        <begin position="1152"/>
        <end position="1220"/>
    </location>
</feature>
<dbReference type="GO" id="GO:0005615">
    <property type="term" value="C:extracellular space"/>
    <property type="evidence" value="ECO:0007669"/>
    <property type="project" value="TreeGrafter"/>
</dbReference>
<dbReference type="Ensembl" id="ENSPMAT00000001350.1">
    <property type="protein sequence ID" value="ENSPMAP00000001344.1"/>
    <property type="gene ID" value="ENSPMAG00000001187.1"/>
</dbReference>
<keyword evidence="12 15" id="KW-1015">Disulfide bond</keyword>
<dbReference type="InterPro" id="IPR029058">
    <property type="entry name" value="AB_hydrolase_fold"/>
</dbReference>
<comment type="subunit">
    <text evidence="14">Monomer. Homodimer (via ChEL region); occurs in the endoplasmic reticulum and is required for export to the Golgi apparatus. Homooligomer; disulfide-linked; stored in this form in the thyroid follicle lumen.</text>
</comment>
<name>S4R814_PETMA</name>
<accession>S4R814</accession>
<dbReference type="GO" id="GO:0006590">
    <property type="term" value="P:thyroid hormone generation"/>
    <property type="evidence" value="ECO:0007669"/>
    <property type="project" value="TreeGrafter"/>
</dbReference>
<evidence type="ECO:0000256" key="4">
    <source>
        <dbReference type="ARBA" id="ARBA00022525"/>
    </source>
</evidence>
<dbReference type="PANTHER" id="PTHR14093">
    <property type="entry name" value="HLA CLASS II GAMMA CHAIN"/>
    <property type="match status" value="1"/>
</dbReference>
<feature type="domain" description="Thyroglobulin type-1" evidence="16">
    <location>
        <begin position="1027"/>
        <end position="1075"/>
    </location>
</feature>
<keyword evidence="5" id="KW-0893">Thyroid hormones biosynthesis</keyword>
<protein>
    <recommendedName>
        <fullName evidence="3">Thyroglobulin</fullName>
    </recommendedName>
</protein>
<dbReference type="GeneTree" id="ENSGT00940000159300"/>
<evidence type="ECO:0000256" key="8">
    <source>
        <dbReference type="ARBA" id="ARBA00022702"/>
    </source>
</evidence>
<proteinExistence type="inferred from homology"/>
<evidence type="ECO:0000256" key="11">
    <source>
        <dbReference type="ARBA" id="ARBA00022920"/>
    </source>
</evidence>
<comment type="subcellular location">
    <subcellularLocation>
        <location evidence="1">Secreted</location>
    </subcellularLocation>
</comment>
<keyword evidence="4" id="KW-0964">Secreted</keyword>
<evidence type="ECO:0000256" key="2">
    <source>
        <dbReference type="ARBA" id="ARBA00005964"/>
    </source>
</evidence>
<keyword evidence="9" id="KW-0732">Signal</keyword>
<dbReference type="PROSITE" id="PS00484">
    <property type="entry name" value="THYROGLOBULIN_1_1"/>
    <property type="match status" value="5"/>
</dbReference>
<dbReference type="InterPro" id="IPR019819">
    <property type="entry name" value="Carboxylesterase_B_CS"/>
</dbReference>
<evidence type="ECO:0000256" key="9">
    <source>
        <dbReference type="ARBA" id="ARBA00022729"/>
    </source>
</evidence>
<dbReference type="SMART" id="SM00211">
    <property type="entry name" value="TY"/>
    <property type="match status" value="9"/>
</dbReference>
<dbReference type="InterPro" id="IPR011641">
    <property type="entry name" value="Tyr-kin_ephrin_A/B_rcpt-like"/>
</dbReference>
<keyword evidence="11" id="KW-0795">Thyroid hormone</keyword>
<dbReference type="GO" id="GO:0042446">
    <property type="term" value="P:hormone biosynthetic process"/>
    <property type="evidence" value="ECO:0007669"/>
    <property type="project" value="UniProtKB-KW"/>
</dbReference>
<dbReference type="InterPro" id="IPR000716">
    <property type="entry name" value="Thyroglobulin_1"/>
</dbReference>
<evidence type="ECO:0000256" key="5">
    <source>
        <dbReference type="ARBA" id="ARBA00022534"/>
    </source>
</evidence>
<comment type="caution">
    <text evidence="15">Lacks conserved residue(s) required for the propagation of feature annotation.</text>
</comment>
<keyword evidence="8" id="KW-0372">Hormone</keyword>
<evidence type="ECO:0000256" key="14">
    <source>
        <dbReference type="ARBA" id="ARBA00046595"/>
    </source>
</evidence>
<evidence type="ECO:0000256" key="6">
    <source>
        <dbReference type="ARBA" id="ARBA00022641"/>
    </source>
</evidence>
<feature type="domain" description="Thyroglobulin type-1" evidence="16">
    <location>
        <begin position="719"/>
        <end position="921"/>
    </location>
</feature>
<dbReference type="SUPFAM" id="SSF57610">
    <property type="entry name" value="Thyroglobulin type-1 domain"/>
    <property type="match status" value="8"/>
</dbReference>
<organism evidence="17">
    <name type="scientific">Petromyzon marinus</name>
    <name type="common">Sea lamprey</name>
    <dbReference type="NCBI Taxonomy" id="7757"/>
    <lineage>
        <taxon>Eukaryota</taxon>
        <taxon>Metazoa</taxon>
        <taxon>Chordata</taxon>
        <taxon>Craniata</taxon>
        <taxon>Vertebrata</taxon>
        <taxon>Cyclostomata</taxon>
        <taxon>Hyperoartia</taxon>
        <taxon>Petromyzontiformes</taxon>
        <taxon>Petromyzontidae</taxon>
        <taxon>Petromyzon</taxon>
    </lineage>
</organism>
<dbReference type="InterPro" id="IPR002018">
    <property type="entry name" value="CarbesteraseB"/>
</dbReference>
<dbReference type="SMART" id="SM01411">
    <property type="entry name" value="Ephrin_rec_like"/>
    <property type="match status" value="1"/>
</dbReference>
<dbReference type="PROSITE" id="PS51162">
    <property type="entry name" value="THYROGLOBULIN_1_2"/>
    <property type="match status" value="8"/>
</dbReference>
<keyword evidence="7" id="KW-0405">Iodination</keyword>
<dbReference type="CDD" id="cd00191">
    <property type="entry name" value="TY"/>
    <property type="match status" value="8"/>
</dbReference>
<dbReference type="OMA" id="SIYVPQC"/>
<evidence type="ECO:0000256" key="13">
    <source>
        <dbReference type="ARBA" id="ARBA00023180"/>
    </source>
</evidence>
<feature type="disulfide bond" evidence="15">
    <location>
        <begin position="307"/>
        <end position="327"/>
    </location>
</feature>
<dbReference type="Gene3D" id="3.40.50.1820">
    <property type="entry name" value="alpha/beta hydrolase"/>
    <property type="match status" value="1"/>
</dbReference>
<feature type="disulfide bond" evidence="15">
    <location>
        <begin position="30"/>
        <end position="37"/>
    </location>
</feature>
<dbReference type="PANTHER" id="PTHR14093:SF19">
    <property type="entry name" value="THYROGLOBULIN"/>
    <property type="match status" value="1"/>
</dbReference>
<feature type="disulfide bond" evidence="15">
    <location>
        <begin position="107"/>
        <end position="127"/>
    </location>
</feature>
<feature type="domain" description="Thyroglobulin type-1" evidence="16">
    <location>
        <begin position="651"/>
        <end position="718"/>
    </location>
</feature>
<dbReference type="InterPro" id="IPR052001">
    <property type="entry name" value="MHC-II_Gamma/Thyroglobulin"/>
</dbReference>
<comment type="similarity">
    <text evidence="2">Belongs to the type-B carboxylesterase/lipase family.</text>
</comment>
<evidence type="ECO:0000256" key="15">
    <source>
        <dbReference type="PROSITE-ProRule" id="PRU00500"/>
    </source>
</evidence>
<dbReference type="Gene3D" id="4.10.800.10">
    <property type="entry name" value="Thyroglobulin type-1"/>
    <property type="match status" value="8"/>
</dbReference>
<feature type="disulfide bond" evidence="15">
    <location>
        <begin position="270"/>
        <end position="289"/>
    </location>
</feature>
<dbReference type="SUPFAM" id="SSF53474">
    <property type="entry name" value="alpha/beta-Hydrolases"/>
    <property type="match status" value="1"/>
</dbReference>
<dbReference type="STRING" id="7757.ENSPMAP00000001344"/>
<dbReference type="SMR" id="S4R814"/>
<evidence type="ECO:0000259" key="16">
    <source>
        <dbReference type="PROSITE" id="PS51162"/>
    </source>
</evidence>
<evidence type="ECO:0000256" key="3">
    <source>
        <dbReference type="ARBA" id="ARBA00017326"/>
    </source>
</evidence>
<dbReference type="HOGENOM" id="CLU_000943_0_0_1"/>
<dbReference type="Pfam" id="PF00086">
    <property type="entry name" value="Thyroglobulin_1"/>
    <property type="match status" value="7"/>
</dbReference>